<sequence>DGQTSSEDDSDESSISPRKTIAVSLRPQMYTNRVSTRETLY</sequence>
<protein>
    <submittedName>
        <fullName evidence="2">Uncharacterized protein</fullName>
    </submittedName>
</protein>
<dbReference type="EMBL" id="BPLQ01012750">
    <property type="protein sequence ID" value="GIY67527.1"/>
    <property type="molecule type" value="Genomic_DNA"/>
</dbReference>
<feature type="region of interest" description="Disordered" evidence="1">
    <location>
        <begin position="1"/>
        <end position="41"/>
    </location>
</feature>
<feature type="compositionally biased region" description="Acidic residues" evidence="1">
    <location>
        <begin position="1"/>
        <end position="12"/>
    </location>
</feature>
<dbReference type="Proteomes" id="UP001054837">
    <property type="component" value="Unassembled WGS sequence"/>
</dbReference>
<feature type="non-terminal residue" evidence="2">
    <location>
        <position position="1"/>
    </location>
</feature>
<evidence type="ECO:0000313" key="2">
    <source>
        <dbReference type="EMBL" id="GIY67527.1"/>
    </source>
</evidence>
<proteinExistence type="predicted"/>
<keyword evidence="3" id="KW-1185">Reference proteome</keyword>
<reference evidence="2 3" key="1">
    <citation type="submission" date="2021-06" db="EMBL/GenBank/DDBJ databases">
        <title>Caerostris darwini draft genome.</title>
        <authorList>
            <person name="Kono N."/>
            <person name="Arakawa K."/>
        </authorList>
    </citation>
    <scope>NUCLEOTIDE SEQUENCE [LARGE SCALE GENOMIC DNA]</scope>
</reference>
<organism evidence="2 3">
    <name type="scientific">Caerostris darwini</name>
    <dbReference type="NCBI Taxonomy" id="1538125"/>
    <lineage>
        <taxon>Eukaryota</taxon>
        <taxon>Metazoa</taxon>
        <taxon>Ecdysozoa</taxon>
        <taxon>Arthropoda</taxon>
        <taxon>Chelicerata</taxon>
        <taxon>Arachnida</taxon>
        <taxon>Araneae</taxon>
        <taxon>Araneomorphae</taxon>
        <taxon>Entelegynae</taxon>
        <taxon>Araneoidea</taxon>
        <taxon>Araneidae</taxon>
        <taxon>Caerostris</taxon>
    </lineage>
</organism>
<evidence type="ECO:0000313" key="3">
    <source>
        <dbReference type="Proteomes" id="UP001054837"/>
    </source>
</evidence>
<gene>
    <name evidence="2" type="ORF">CDAR_165751</name>
</gene>
<name>A0AAV4VBN0_9ARAC</name>
<dbReference type="AlphaFoldDB" id="A0AAV4VBN0"/>
<comment type="caution">
    <text evidence="2">The sequence shown here is derived from an EMBL/GenBank/DDBJ whole genome shotgun (WGS) entry which is preliminary data.</text>
</comment>
<accession>A0AAV4VBN0</accession>
<evidence type="ECO:0000256" key="1">
    <source>
        <dbReference type="SAM" id="MobiDB-lite"/>
    </source>
</evidence>
<feature type="compositionally biased region" description="Polar residues" evidence="1">
    <location>
        <begin position="29"/>
        <end position="41"/>
    </location>
</feature>